<evidence type="ECO:0000256" key="1">
    <source>
        <dbReference type="SAM" id="Coils"/>
    </source>
</evidence>
<reference evidence="2" key="1">
    <citation type="submission" date="2014-11" db="EMBL/GenBank/DDBJ databases">
        <authorList>
            <person name="Otto D Thomas"/>
            <person name="Naeem Raeece"/>
        </authorList>
    </citation>
    <scope>NUCLEOTIDE SEQUENCE</scope>
</reference>
<organism evidence="2">
    <name type="scientific">Chromera velia CCMP2878</name>
    <dbReference type="NCBI Taxonomy" id="1169474"/>
    <lineage>
        <taxon>Eukaryota</taxon>
        <taxon>Sar</taxon>
        <taxon>Alveolata</taxon>
        <taxon>Colpodellida</taxon>
        <taxon>Chromeraceae</taxon>
        <taxon>Chromera</taxon>
    </lineage>
</organism>
<dbReference type="EMBL" id="CDMZ01004192">
    <property type="protein sequence ID" value="CEM48932.1"/>
    <property type="molecule type" value="Genomic_DNA"/>
</dbReference>
<gene>
    <name evidence="2" type="ORF">Cvel_9108</name>
</gene>
<evidence type="ECO:0000313" key="2">
    <source>
        <dbReference type="EMBL" id="CEM48932.1"/>
    </source>
</evidence>
<protein>
    <recommendedName>
        <fullName evidence="3">Retrotransposon gag domain-containing protein</fullName>
    </recommendedName>
</protein>
<name>A0A0G4HWQ7_9ALVE</name>
<accession>A0A0G4HWQ7</accession>
<keyword evidence="1" id="KW-0175">Coiled coil</keyword>
<feature type="coiled-coil region" evidence="1">
    <location>
        <begin position="1"/>
        <end position="28"/>
    </location>
</feature>
<sequence length="369" mass="41764">MESFTREFEELKALYQAQAAEIAELRAILGHLHSTSSSAFAKAIKPIYDYAGTVEEFEDWVRVCEKYRDFHGMTDVQLLSVADSHLKGDAVKAVKLAKKNGHTPATWLELQTVLLTCFQDRRTRDDHRDELDRMKYTGVSGTDLKTYISNFISKMLFIPDMSMSDKVYQYEKGLPEDVQKEVKRKKPANLETAVGAVFEALSIVPHPSVSFAAAATHPRTLPSTEAPPVTVSRGHMTHDSTGPAPMDIGILGQMNRSREYNIRKLPPLTDKEKENLILREFHGCFFCRTLHVGHGVKDCPDHDIIIIQKLRERADDRGPKHLSFGHDSDETSDIWELEGQPKMVRATGERSDDEWVHRPSGMYHIEGCD</sequence>
<proteinExistence type="predicted"/>
<evidence type="ECO:0008006" key="3">
    <source>
        <dbReference type="Google" id="ProtNLM"/>
    </source>
</evidence>
<dbReference type="VEuPathDB" id="CryptoDB:Cvel_9108"/>
<dbReference type="PhylomeDB" id="A0A0G4HWQ7"/>
<dbReference type="AlphaFoldDB" id="A0A0G4HWQ7"/>